<dbReference type="InterPro" id="IPR016181">
    <property type="entry name" value="Acyl_CoA_acyltransferase"/>
</dbReference>
<dbReference type="RefSeq" id="WP_240271066.1">
    <property type="nucleotide sequence ID" value="NZ_JAKSXN010000067.1"/>
</dbReference>
<dbReference type="EC" id="2.3.-.-" evidence="4"/>
<dbReference type="EMBL" id="JBHTKZ010000035">
    <property type="protein sequence ID" value="MFD1183010.1"/>
    <property type="molecule type" value="Genomic_DNA"/>
</dbReference>
<evidence type="ECO:0000256" key="1">
    <source>
        <dbReference type="ARBA" id="ARBA00022679"/>
    </source>
</evidence>
<dbReference type="GO" id="GO:0016746">
    <property type="term" value="F:acyltransferase activity"/>
    <property type="evidence" value="ECO:0007669"/>
    <property type="project" value="UniProtKB-KW"/>
</dbReference>
<evidence type="ECO:0000313" key="5">
    <source>
        <dbReference type="Proteomes" id="UP001597211"/>
    </source>
</evidence>
<reference evidence="5" key="1">
    <citation type="journal article" date="2019" name="Int. J. Syst. Evol. Microbiol.">
        <title>The Global Catalogue of Microorganisms (GCM) 10K type strain sequencing project: providing services to taxonomists for standard genome sequencing and annotation.</title>
        <authorList>
            <consortium name="The Broad Institute Genomics Platform"/>
            <consortium name="The Broad Institute Genome Sequencing Center for Infectious Disease"/>
            <person name="Wu L."/>
            <person name="Ma J."/>
        </authorList>
    </citation>
    <scope>NUCLEOTIDE SEQUENCE [LARGE SCALE GENOMIC DNA]</scope>
    <source>
        <strain evidence="5">CCUG 48216</strain>
    </source>
</reference>
<gene>
    <name evidence="4" type="ORF">ACFQ2Z_16755</name>
</gene>
<dbReference type="Proteomes" id="UP001597211">
    <property type="component" value="Unassembled WGS sequence"/>
</dbReference>
<proteinExistence type="predicted"/>
<dbReference type="PANTHER" id="PTHR43072:SF23">
    <property type="entry name" value="UPF0039 PROTEIN C11D3.02C"/>
    <property type="match status" value="1"/>
</dbReference>
<evidence type="ECO:0000259" key="3">
    <source>
        <dbReference type="PROSITE" id="PS51186"/>
    </source>
</evidence>
<keyword evidence="1 4" id="KW-0808">Transferase</keyword>
<feature type="domain" description="N-acetyltransferase" evidence="3">
    <location>
        <begin position="7"/>
        <end position="160"/>
    </location>
</feature>
<dbReference type="InterPro" id="IPR000182">
    <property type="entry name" value="GNAT_dom"/>
</dbReference>
<dbReference type="CDD" id="cd04301">
    <property type="entry name" value="NAT_SF"/>
    <property type="match status" value="1"/>
</dbReference>
<dbReference type="PANTHER" id="PTHR43072">
    <property type="entry name" value="N-ACETYLTRANSFERASE"/>
    <property type="match status" value="1"/>
</dbReference>
<dbReference type="Gene3D" id="3.40.630.30">
    <property type="match status" value="1"/>
</dbReference>
<keyword evidence="5" id="KW-1185">Reference proteome</keyword>
<name>A0ABW3SFQ3_9BACL</name>
<evidence type="ECO:0000313" key="4">
    <source>
        <dbReference type="EMBL" id="MFD1183010.1"/>
    </source>
</evidence>
<dbReference type="SUPFAM" id="SSF55729">
    <property type="entry name" value="Acyl-CoA N-acyltransferases (Nat)"/>
    <property type="match status" value="1"/>
</dbReference>
<protein>
    <submittedName>
        <fullName evidence="4">GNAT family N-acetyltransferase</fullName>
        <ecNumber evidence="4">2.3.-.-</ecNumber>
    </submittedName>
</protein>
<comment type="caution">
    <text evidence="4">The sequence shown here is derived from an EMBL/GenBank/DDBJ whole genome shotgun (WGS) entry which is preliminary data.</text>
</comment>
<dbReference type="Pfam" id="PF00583">
    <property type="entry name" value="Acetyltransf_1"/>
    <property type="match status" value="1"/>
</dbReference>
<organism evidence="4 5">
    <name type="scientific">Paenibacillus timonensis</name>
    <dbReference type="NCBI Taxonomy" id="225915"/>
    <lineage>
        <taxon>Bacteria</taxon>
        <taxon>Bacillati</taxon>
        <taxon>Bacillota</taxon>
        <taxon>Bacilli</taxon>
        <taxon>Bacillales</taxon>
        <taxon>Paenibacillaceae</taxon>
        <taxon>Paenibacillus</taxon>
    </lineage>
</organism>
<evidence type="ECO:0000256" key="2">
    <source>
        <dbReference type="ARBA" id="ARBA00023315"/>
    </source>
</evidence>
<keyword evidence="2 4" id="KW-0012">Acyltransferase</keyword>
<dbReference type="PROSITE" id="PS51186">
    <property type="entry name" value="GNAT"/>
    <property type="match status" value="1"/>
</dbReference>
<accession>A0ABW3SFQ3</accession>
<sequence length="172" mass="19164">MTEHFDYTIEDATLADLPAIVAIYNETIAGRMVTADLEPVTVDARRAWYDEHSPDFRPLWVMKSEGRVIAWLSFQSFYGRPAYNGTAEISIYITEAYRARGIGGILVNEAIAACPKIGVHTLLGFVFGHNDPSLKLLGKFGFERWAHLPRVAILDGVERDLVILGKRVAVEA</sequence>